<evidence type="ECO:0000313" key="3">
    <source>
        <dbReference type="Proteomes" id="UP001589865"/>
    </source>
</evidence>
<dbReference type="SUPFAM" id="SSF51294">
    <property type="entry name" value="Hedgehog/intein (Hint) domain"/>
    <property type="match status" value="1"/>
</dbReference>
<dbReference type="InterPro" id="IPR018511">
    <property type="entry name" value="Hemolysin-typ_Ca-bd_CS"/>
</dbReference>
<sequence length="518" mass="53371">MLSDCSAPAAIVQWSGQMVIQATYGTGTGSYSYTPTLLGGSGDDILVAGSASIDGTDPTRLASYSLASRPSDFLSGGGGDDQIYIGAPLQGGAAGAADGGDGNDTLHAKFKDDVNGEFLFGTTNQIPGGPAVSNFEILDIQGSSGNDTITGGDFDDTIAGYTSTPGYVYLSGQDVLSGGGGNDWISGASSSTFDGGDGIDTLRTDLDPYHGSVLTLSSMMHLSGGGTAANFERFDITGSGLADTIIGGSLGDTIRGWGGQDLLRGGGGDDSLSGAGTLEGGAGNDTLEFTGSGLADGGAGFDTAYISSSYSGPTKVPDSSLVRAAYSFGLVKGDPSGLTVSYANAAEPSFTLHDVEQVQFSVSQYGGTGPYSETVSLSTLQAWAAEPCYARGTRILTDRGEVPVEELREGDRVRVLLGAEGFRPVRWVGHRRVALRHHPMPERARPVRFRAGSLAEGVPHRDLLVSPDHALFLRGVLVHAETLINGATVVQEEVAEVEYFHVELDAHDVMVAEGAAAE</sequence>
<reference evidence="2 3" key="1">
    <citation type="submission" date="2024-09" db="EMBL/GenBank/DDBJ databases">
        <authorList>
            <person name="Sun Q."/>
            <person name="Mori K."/>
        </authorList>
    </citation>
    <scope>NUCLEOTIDE SEQUENCE [LARGE SCALE GENOMIC DNA]</scope>
    <source>
        <strain evidence="2 3">TBRC 5777</strain>
    </source>
</reference>
<protein>
    <submittedName>
        <fullName evidence="2">Hint domain-containing protein</fullName>
    </submittedName>
</protein>
<dbReference type="InterPro" id="IPR001343">
    <property type="entry name" value="Hemolysn_Ca-bd"/>
</dbReference>
<dbReference type="Pfam" id="PF13403">
    <property type="entry name" value="Hint_2"/>
    <property type="match status" value="1"/>
</dbReference>
<dbReference type="RefSeq" id="WP_377045822.1">
    <property type="nucleotide sequence ID" value="NZ_JBHLUN010000013.1"/>
</dbReference>
<evidence type="ECO:0000313" key="2">
    <source>
        <dbReference type="EMBL" id="MFC0410070.1"/>
    </source>
</evidence>
<dbReference type="PRINTS" id="PR00313">
    <property type="entry name" value="CABNDNGRPT"/>
</dbReference>
<dbReference type="InterPro" id="IPR028992">
    <property type="entry name" value="Hedgehog/Intein_dom"/>
</dbReference>
<feature type="non-terminal residue" evidence="2">
    <location>
        <position position="518"/>
    </location>
</feature>
<evidence type="ECO:0000259" key="1">
    <source>
        <dbReference type="Pfam" id="PF13403"/>
    </source>
</evidence>
<name>A0ABV6JWI1_9PROT</name>
<dbReference type="PROSITE" id="PS00330">
    <property type="entry name" value="HEMOLYSIN_CALCIUM"/>
    <property type="match status" value="1"/>
</dbReference>
<dbReference type="Pfam" id="PF00353">
    <property type="entry name" value="HemolysinCabind"/>
    <property type="match status" value="7"/>
</dbReference>
<feature type="domain" description="Hedgehog/Intein (Hint)" evidence="1">
    <location>
        <begin position="387"/>
        <end position="518"/>
    </location>
</feature>
<dbReference type="InterPro" id="IPR011049">
    <property type="entry name" value="Serralysin-like_metalloprot_C"/>
</dbReference>
<dbReference type="Gene3D" id="2.170.16.10">
    <property type="entry name" value="Hedgehog/Intein (Hint) domain"/>
    <property type="match status" value="1"/>
</dbReference>
<proteinExistence type="predicted"/>
<gene>
    <name evidence="2" type="ORF">ACFFGY_17595</name>
</gene>
<dbReference type="EMBL" id="JBHLUN010000013">
    <property type="protein sequence ID" value="MFC0410070.1"/>
    <property type="molecule type" value="Genomic_DNA"/>
</dbReference>
<accession>A0ABV6JWI1</accession>
<dbReference type="SUPFAM" id="SSF51120">
    <property type="entry name" value="beta-Roll"/>
    <property type="match status" value="2"/>
</dbReference>
<dbReference type="Proteomes" id="UP001589865">
    <property type="component" value="Unassembled WGS sequence"/>
</dbReference>
<comment type="caution">
    <text evidence="2">The sequence shown here is derived from an EMBL/GenBank/DDBJ whole genome shotgun (WGS) entry which is preliminary data.</text>
</comment>
<dbReference type="Gene3D" id="2.150.10.10">
    <property type="entry name" value="Serralysin-like metalloprotease, C-terminal"/>
    <property type="match status" value="1"/>
</dbReference>
<organism evidence="2 3">
    <name type="scientific">Roseomonas elaeocarpi</name>
    <dbReference type="NCBI Taxonomy" id="907779"/>
    <lineage>
        <taxon>Bacteria</taxon>
        <taxon>Pseudomonadati</taxon>
        <taxon>Pseudomonadota</taxon>
        <taxon>Alphaproteobacteria</taxon>
        <taxon>Acetobacterales</taxon>
        <taxon>Roseomonadaceae</taxon>
        <taxon>Roseomonas</taxon>
    </lineage>
</organism>
<dbReference type="InterPro" id="IPR036844">
    <property type="entry name" value="Hint_dom_sf"/>
</dbReference>
<keyword evidence="3" id="KW-1185">Reference proteome</keyword>